<dbReference type="EMBL" id="OUUY01000115">
    <property type="protein sequence ID" value="SPQ01681.1"/>
    <property type="molecule type" value="Genomic_DNA"/>
</dbReference>
<dbReference type="SUPFAM" id="SSF81343">
    <property type="entry name" value="Fumarate reductase respiratory complex transmembrane subunits"/>
    <property type="match status" value="1"/>
</dbReference>
<dbReference type="CDD" id="cd03498">
    <property type="entry name" value="SQR_TypeB_2_TM"/>
    <property type="match status" value="1"/>
</dbReference>
<reference evidence="3" key="1">
    <citation type="submission" date="2018-03" db="EMBL/GenBank/DDBJ databases">
        <authorList>
            <person name="Zecchin S."/>
        </authorList>
    </citation>
    <scope>NUCLEOTIDE SEQUENCE [LARGE SCALE GENOMIC DNA]</scope>
</reference>
<feature type="transmembrane region" description="Helical" evidence="1">
    <location>
        <begin position="103"/>
        <end position="120"/>
    </location>
</feature>
<dbReference type="Gene3D" id="1.20.1300.10">
    <property type="entry name" value="Fumarate reductase/succinate dehydrogenase, transmembrane subunit"/>
    <property type="match status" value="1"/>
</dbReference>
<dbReference type="GO" id="GO:0008177">
    <property type="term" value="F:succinate dehydrogenase (quinone) activity"/>
    <property type="evidence" value="ECO:0007669"/>
    <property type="project" value="UniProtKB-EC"/>
</dbReference>
<keyword evidence="1" id="KW-0812">Transmembrane</keyword>
<gene>
    <name evidence="2" type="primary">frdC</name>
    <name evidence="2" type="ORF">NBG4_660002</name>
</gene>
<dbReference type="OrthoDB" id="9788081at2"/>
<feature type="transmembrane region" description="Helical" evidence="1">
    <location>
        <begin position="12"/>
        <end position="31"/>
    </location>
</feature>
<evidence type="ECO:0000313" key="2">
    <source>
        <dbReference type="EMBL" id="SPQ01681.1"/>
    </source>
</evidence>
<accession>A0A2U3QJU9</accession>
<keyword evidence="1" id="KW-1133">Transmembrane helix</keyword>
<dbReference type="GO" id="GO:0016020">
    <property type="term" value="C:membrane"/>
    <property type="evidence" value="ECO:0007669"/>
    <property type="project" value="InterPro"/>
</dbReference>
<feature type="transmembrane region" description="Helical" evidence="1">
    <location>
        <begin position="51"/>
        <end position="75"/>
    </location>
</feature>
<name>A0A2U3QJU9_9BACT</name>
<dbReference type="EC" id="1.3.5.1" evidence="2"/>
<keyword evidence="2" id="KW-0560">Oxidoreductase</keyword>
<dbReference type="Proteomes" id="UP000245125">
    <property type="component" value="Unassembled WGS sequence"/>
</dbReference>
<protein>
    <submittedName>
        <fullName evidence="2">Fumarate reductase/succinate dehydrogenase cytochrome b subunit, b558 family (SdhC/frdC)</fullName>
        <ecNumber evidence="2">1.3.5.1</ecNumber>
    </submittedName>
</protein>
<dbReference type="InterPro" id="IPR034804">
    <property type="entry name" value="SQR/QFR_C/D"/>
</dbReference>
<feature type="transmembrane region" description="Helical" evidence="1">
    <location>
        <begin position="194"/>
        <end position="222"/>
    </location>
</feature>
<feature type="transmembrane region" description="Helical" evidence="1">
    <location>
        <begin position="156"/>
        <end position="173"/>
    </location>
</feature>
<proteinExistence type="predicted"/>
<dbReference type="NCBIfam" id="TIGR02046">
    <property type="entry name" value="sdhC_b558_fam"/>
    <property type="match status" value="1"/>
</dbReference>
<keyword evidence="1" id="KW-0472">Membrane</keyword>
<dbReference type="InterPro" id="IPR011138">
    <property type="entry name" value="Cytochrome_b-558"/>
</dbReference>
<sequence length="223" mass="24783">MYLLRSQVGRKIVMAVSGFSMLAFVVVHLLGNTSMYGGPGSMNAYASALHRFPLLIWLFRLILMVMFYLHVFYGIALKLENRDAKPEPYVVEKYKQSTFAGRNMIWTGLLIGAFVVYHLLHFTFQVTNPQISAGSHPDAMGRPDVFMMVMLSFRKLAISAVYISAMIVLGLHLSHSIQSGFQTVGLNNDRSFPIAIKGGMVVAILITLGFAAFPIVIFTGILR</sequence>
<evidence type="ECO:0000256" key="1">
    <source>
        <dbReference type="SAM" id="Phobius"/>
    </source>
</evidence>
<keyword evidence="3" id="KW-1185">Reference proteome</keyword>
<organism evidence="2 3">
    <name type="scientific">Candidatus Sulfobium mesophilum</name>
    <dbReference type="NCBI Taxonomy" id="2016548"/>
    <lineage>
        <taxon>Bacteria</taxon>
        <taxon>Pseudomonadati</taxon>
        <taxon>Nitrospirota</taxon>
        <taxon>Nitrospiria</taxon>
        <taxon>Nitrospirales</taxon>
        <taxon>Nitrospiraceae</taxon>
        <taxon>Candidatus Sulfobium</taxon>
    </lineage>
</organism>
<dbReference type="AlphaFoldDB" id="A0A2U3QJU9"/>
<evidence type="ECO:0000313" key="3">
    <source>
        <dbReference type="Proteomes" id="UP000245125"/>
    </source>
</evidence>